<proteinExistence type="predicted"/>
<dbReference type="Proteomes" id="UP000286806">
    <property type="component" value="Unassembled WGS sequence"/>
</dbReference>
<evidence type="ECO:0000313" key="1">
    <source>
        <dbReference type="EMBL" id="GBL45279.1"/>
    </source>
</evidence>
<keyword evidence="2" id="KW-1185">Reference proteome</keyword>
<evidence type="ECO:0000313" key="2">
    <source>
        <dbReference type="Proteomes" id="UP000286806"/>
    </source>
</evidence>
<reference evidence="1 2" key="1">
    <citation type="journal article" date="2019" name="Front. Microbiol.">
        <title>Genomes of Neutrophilic Sulfur-Oxidizing Chemolithoautotrophs Representing 9 Proteobacterial Species From 8 Genera.</title>
        <authorList>
            <person name="Watanabe T."/>
            <person name="Kojima H."/>
            <person name="Umezawa K."/>
            <person name="Hori C."/>
            <person name="Takasuka T.E."/>
            <person name="Kato Y."/>
            <person name="Fukui M."/>
        </authorList>
    </citation>
    <scope>NUCLEOTIDE SEQUENCE [LARGE SCALE GENOMIC DNA]</scope>
    <source>
        <strain evidence="1 2">TTN</strain>
    </source>
</reference>
<organism evidence="1 2">
    <name type="scientific">Sulfuriferula multivorans</name>
    <dbReference type="NCBI Taxonomy" id="1559896"/>
    <lineage>
        <taxon>Bacteria</taxon>
        <taxon>Pseudomonadati</taxon>
        <taxon>Pseudomonadota</taxon>
        <taxon>Betaproteobacteria</taxon>
        <taxon>Nitrosomonadales</taxon>
        <taxon>Sulfuricellaceae</taxon>
        <taxon>Sulfuriferula</taxon>
    </lineage>
</organism>
<dbReference type="AlphaFoldDB" id="A0A401JCF3"/>
<accession>A0A401JCF3</accession>
<dbReference type="OrthoDB" id="5296242at2"/>
<comment type="caution">
    <text evidence="1">The sequence shown here is derived from an EMBL/GenBank/DDBJ whole genome shotgun (WGS) entry which is preliminary data.</text>
</comment>
<sequence>MQETFYRPDSEVLRSTRTLPAAIYNLAHTLLVQSQTGCVFVPIRTMQYMAVLDAAEFIFVDRERPGLIELAWQSFHPGSRTALEDPVSFDLVYYDERAALTMQRLIAEFYKALVLLSERRVTGSPPAKILSFSRKH</sequence>
<name>A0A401JCF3_9PROT</name>
<dbReference type="RefSeq" id="WP_124704107.1">
    <property type="nucleotide sequence ID" value="NZ_BGOW01000008.1"/>
</dbReference>
<gene>
    <name evidence="1" type="ORF">SFMTTN_1086</name>
</gene>
<dbReference type="EMBL" id="BGOW01000008">
    <property type="protein sequence ID" value="GBL45279.1"/>
    <property type="molecule type" value="Genomic_DNA"/>
</dbReference>
<protein>
    <submittedName>
        <fullName evidence="1">Uncharacterized protein</fullName>
    </submittedName>
</protein>